<dbReference type="AlphaFoldDB" id="A0A2M9Q9N0"/>
<evidence type="ECO:0000313" key="1">
    <source>
        <dbReference type="EMBL" id="PJO44732.1"/>
    </source>
</evidence>
<evidence type="ECO:0000313" key="2">
    <source>
        <dbReference type="Proteomes" id="UP000232101"/>
    </source>
</evidence>
<protein>
    <submittedName>
        <fullName evidence="1">Uncharacterized protein</fullName>
    </submittedName>
</protein>
<reference evidence="1 2" key="1">
    <citation type="submission" date="2017-11" db="EMBL/GenBank/DDBJ databases">
        <title>Bacterial isolate from king chilli rhizosphere.</title>
        <authorList>
            <person name="Takhelmayum P."/>
            <person name="Sarangthem I."/>
        </authorList>
    </citation>
    <scope>NUCLEOTIDE SEQUENCE [LARGE SCALE GENOMIC DNA]</scope>
    <source>
        <strain evidence="2">t26</strain>
    </source>
</reference>
<proteinExistence type="predicted"/>
<dbReference type="Proteomes" id="UP000232101">
    <property type="component" value="Unassembled WGS sequence"/>
</dbReference>
<sequence>MLDINHTTAWIDLLSTYEVNPKYGDPDVIDQYLDQRDADPFDSQWMVAHGNLTAIIDSMLVADRKKIEMLQNRASKQIYETIIGQTSHSDLAAYATDDVRLIVGFLVTGQINSFVLEMKESYERGDLPNVEKSPFS</sequence>
<accession>A0A2M9Q9N0</accession>
<organism evidence="1 2">
    <name type="scientific">Lysinibacillus xylanilyticus</name>
    <dbReference type="NCBI Taxonomy" id="582475"/>
    <lineage>
        <taxon>Bacteria</taxon>
        <taxon>Bacillati</taxon>
        <taxon>Bacillota</taxon>
        <taxon>Bacilli</taxon>
        <taxon>Bacillales</taxon>
        <taxon>Bacillaceae</taxon>
        <taxon>Lysinibacillus</taxon>
    </lineage>
</organism>
<gene>
    <name evidence="1" type="ORF">CWD94_05210</name>
</gene>
<comment type="caution">
    <text evidence="1">The sequence shown here is derived from an EMBL/GenBank/DDBJ whole genome shotgun (WGS) entry which is preliminary data.</text>
</comment>
<name>A0A2M9Q9N0_9BACI</name>
<dbReference type="EMBL" id="PHQY01000324">
    <property type="protein sequence ID" value="PJO44732.1"/>
    <property type="molecule type" value="Genomic_DNA"/>
</dbReference>
<dbReference type="RefSeq" id="WP_100542364.1">
    <property type="nucleotide sequence ID" value="NZ_PHQY01000324.1"/>
</dbReference>